<dbReference type="CDD" id="cd05471">
    <property type="entry name" value="pepsin_like"/>
    <property type="match status" value="1"/>
</dbReference>
<dbReference type="OrthoDB" id="4074350at2759"/>
<dbReference type="AlphaFoldDB" id="A0A2V1E7U9"/>
<protein>
    <submittedName>
        <fullName evidence="4">Acid protease</fullName>
    </submittedName>
</protein>
<dbReference type="EMBL" id="KZ805308">
    <property type="protein sequence ID" value="PVI06643.1"/>
    <property type="molecule type" value="Genomic_DNA"/>
</dbReference>
<feature type="non-terminal residue" evidence="4">
    <location>
        <position position="436"/>
    </location>
</feature>
<dbReference type="PANTHER" id="PTHR47966">
    <property type="entry name" value="BETA-SITE APP-CLEAVING ENZYME, ISOFORM A-RELATED"/>
    <property type="match status" value="1"/>
</dbReference>
<evidence type="ECO:0000259" key="3">
    <source>
        <dbReference type="PROSITE" id="PS51767"/>
    </source>
</evidence>
<proteinExistence type="inferred from homology"/>
<dbReference type="Pfam" id="PF00026">
    <property type="entry name" value="Asp"/>
    <property type="match status" value="1"/>
</dbReference>
<dbReference type="InterPro" id="IPR033121">
    <property type="entry name" value="PEPTIDASE_A1"/>
</dbReference>
<dbReference type="SUPFAM" id="SSF50630">
    <property type="entry name" value="Acid proteases"/>
    <property type="match status" value="1"/>
</dbReference>
<comment type="similarity">
    <text evidence="1">Belongs to the peptidase A1 family.</text>
</comment>
<keyword evidence="2" id="KW-0472">Membrane</keyword>
<feature type="domain" description="Peptidase A1" evidence="3">
    <location>
        <begin position="18"/>
        <end position="367"/>
    </location>
</feature>
<keyword evidence="2" id="KW-1133">Transmembrane helix</keyword>
<dbReference type="PRINTS" id="PR00792">
    <property type="entry name" value="PEPSIN"/>
</dbReference>
<organism evidence="4 5">
    <name type="scientific">Periconia macrospinosa</name>
    <dbReference type="NCBI Taxonomy" id="97972"/>
    <lineage>
        <taxon>Eukaryota</taxon>
        <taxon>Fungi</taxon>
        <taxon>Dikarya</taxon>
        <taxon>Ascomycota</taxon>
        <taxon>Pezizomycotina</taxon>
        <taxon>Dothideomycetes</taxon>
        <taxon>Pleosporomycetidae</taxon>
        <taxon>Pleosporales</taxon>
        <taxon>Massarineae</taxon>
        <taxon>Periconiaceae</taxon>
        <taxon>Periconia</taxon>
    </lineage>
</organism>
<dbReference type="PANTHER" id="PTHR47966:SF51">
    <property type="entry name" value="BETA-SITE APP-CLEAVING ENZYME, ISOFORM A-RELATED"/>
    <property type="match status" value="1"/>
</dbReference>
<dbReference type="STRING" id="97972.A0A2V1E7U9"/>
<dbReference type="InterPro" id="IPR034164">
    <property type="entry name" value="Pepsin-like_dom"/>
</dbReference>
<feature type="non-terminal residue" evidence="4">
    <location>
        <position position="1"/>
    </location>
</feature>
<keyword evidence="4" id="KW-0378">Hydrolase</keyword>
<gene>
    <name evidence="4" type="ORF">DM02DRAFT_505624</name>
</gene>
<dbReference type="Proteomes" id="UP000244855">
    <property type="component" value="Unassembled WGS sequence"/>
</dbReference>
<dbReference type="CDD" id="cd12087">
    <property type="entry name" value="TM_EGFR-like"/>
    <property type="match status" value="1"/>
</dbReference>
<dbReference type="InterPro" id="IPR001461">
    <property type="entry name" value="Aspartic_peptidase_A1"/>
</dbReference>
<name>A0A2V1E7U9_9PLEO</name>
<sequence length="436" mass="46846">PLSLNPSDTWIGNDGTWSGFVVQVGTPPQKFTVLPATNGQHTYVPSANDCQRTNRTDCGTSRGVSPIAGQPSHGFQTNASSSWDLIGIYELGINKPLGYTGSGVSGYDTLNFGAELSNGRKITDKQVVTSYVSQDVWIGALGLGYAKMTFRSNERVDSMLVGMQQSGIIPSQSFGYTAGAHYKNASASLTLGGYDASRISKGLSIPLSSDDPEKPLTVGLQSVVVENSLNGTQNLLRQPILIPIDSSVTELWLPETVCEIFAAAFGLEYQESSGRYAITEATRNKLRQLNPKLTFTVSDGFVQGQSVNLDFPYSAFDLQAGYPIFPETTNYFPIRRAANESQYVLGRAFLQETYLGVDYERETFNISQATFPDPKEASKIVTITSVNSTTISSGGQTAASNQISGGAIAGIVIGAVAGVALIAALIWFFWARRSKK</sequence>
<feature type="transmembrane region" description="Helical" evidence="2">
    <location>
        <begin position="407"/>
        <end position="430"/>
    </location>
</feature>
<keyword evidence="5" id="KW-1185">Reference proteome</keyword>
<dbReference type="Gene3D" id="2.40.70.10">
    <property type="entry name" value="Acid Proteases"/>
    <property type="match status" value="2"/>
</dbReference>
<evidence type="ECO:0000313" key="5">
    <source>
        <dbReference type="Proteomes" id="UP000244855"/>
    </source>
</evidence>
<evidence type="ECO:0000256" key="2">
    <source>
        <dbReference type="SAM" id="Phobius"/>
    </source>
</evidence>
<evidence type="ECO:0000256" key="1">
    <source>
        <dbReference type="ARBA" id="ARBA00007447"/>
    </source>
</evidence>
<dbReference type="InterPro" id="IPR021109">
    <property type="entry name" value="Peptidase_aspartic_dom_sf"/>
</dbReference>
<dbReference type="PROSITE" id="PS51767">
    <property type="entry name" value="PEPTIDASE_A1"/>
    <property type="match status" value="1"/>
</dbReference>
<reference evidence="4 5" key="1">
    <citation type="journal article" date="2018" name="Sci. Rep.">
        <title>Comparative genomics provides insights into the lifestyle and reveals functional heterogeneity of dark septate endophytic fungi.</title>
        <authorList>
            <person name="Knapp D.G."/>
            <person name="Nemeth J.B."/>
            <person name="Barry K."/>
            <person name="Hainaut M."/>
            <person name="Henrissat B."/>
            <person name="Johnson J."/>
            <person name="Kuo A."/>
            <person name="Lim J.H.P."/>
            <person name="Lipzen A."/>
            <person name="Nolan M."/>
            <person name="Ohm R.A."/>
            <person name="Tamas L."/>
            <person name="Grigoriev I.V."/>
            <person name="Spatafora J.W."/>
            <person name="Nagy L.G."/>
            <person name="Kovacs G.M."/>
        </authorList>
    </citation>
    <scope>NUCLEOTIDE SEQUENCE [LARGE SCALE GENOMIC DNA]</scope>
    <source>
        <strain evidence="4 5">DSE2036</strain>
    </source>
</reference>
<accession>A0A2V1E7U9</accession>
<dbReference type="GO" id="GO:0006508">
    <property type="term" value="P:proteolysis"/>
    <property type="evidence" value="ECO:0007669"/>
    <property type="project" value="UniProtKB-KW"/>
</dbReference>
<dbReference type="GO" id="GO:0004190">
    <property type="term" value="F:aspartic-type endopeptidase activity"/>
    <property type="evidence" value="ECO:0007669"/>
    <property type="project" value="InterPro"/>
</dbReference>
<evidence type="ECO:0000313" key="4">
    <source>
        <dbReference type="EMBL" id="PVI06643.1"/>
    </source>
</evidence>
<keyword evidence="4" id="KW-0645">Protease</keyword>
<keyword evidence="2" id="KW-0812">Transmembrane</keyword>
<dbReference type="GO" id="GO:0000324">
    <property type="term" value="C:fungal-type vacuole"/>
    <property type="evidence" value="ECO:0007669"/>
    <property type="project" value="TreeGrafter"/>
</dbReference>